<dbReference type="Pfam" id="PF20150">
    <property type="entry name" value="2EXR"/>
    <property type="match status" value="1"/>
</dbReference>
<reference evidence="2" key="1">
    <citation type="journal article" date="2023" name="Mol. Phylogenet. Evol.">
        <title>Genome-scale phylogeny and comparative genomics of the fungal order Sordariales.</title>
        <authorList>
            <person name="Hensen N."/>
            <person name="Bonometti L."/>
            <person name="Westerberg I."/>
            <person name="Brannstrom I.O."/>
            <person name="Guillou S."/>
            <person name="Cros-Aarteil S."/>
            <person name="Calhoun S."/>
            <person name="Haridas S."/>
            <person name="Kuo A."/>
            <person name="Mondo S."/>
            <person name="Pangilinan J."/>
            <person name="Riley R."/>
            <person name="LaButti K."/>
            <person name="Andreopoulos B."/>
            <person name="Lipzen A."/>
            <person name="Chen C."/>
            <person name="Yan M."/>
            <person name="Daum C."/>
            <person name="Ng V."/>
            <person name="Clum A."/>
            <person name="Steindorff A."/>
            <person name="Ohm R.A."/>
            <person name="Martin F."/>
            <person name="Silar P."/>
            <person name="Natvig D.O."/>
            <person name="Lalanne C."/>
            <person name="Gautier V."/>
            <person name="Ament-Velasquez S.L."/>
            <person name="Kruys A."/>
            <person name="Hutchinson M.I."/>
            <person name="Powell A.J."/>
            <person name="Barry K."/>
            <person name="Miller A.N."/>
            <person name="Grigoriev I.V."/>
            <person name="Debuchy R."/>
            <person name="Gladieux P."/>
            <person name="Hiltunen Thoren M."/>
            <person name="Johannesson H."/>
        </authorList>
    </citation>
    <scope>NUCLEOTIDE SEQUENCE</scope>
    <source>
        <strain evidence="2">PSN243</strain>
    </source>
</reference>
<sequence length="418" mass="47445">MFLALLVPQNCHFWHSLTSHTTFSTPSTKIAYMDLGTSADSSSVQLASTKMTTTADVDSSAPTIITKFPQFGQLPRELRDMIWDFAIRPKGKRGAHTFTLINLPSTTTKQRNEWSQYCALAQNPIPGHTLAAPSLPEGWQAPGGYRREPQPSWHRANSSTYLVDSGLWVAYKESREAMLKRFRGTELYESRRPVLPNPQQTEVEIIDSRAWTVAFSDKEKPQYFTLYPMSDLFIVLDFSFSWTSWSVFDLFEQMPLFQQTSGTFMGHIAFELGPYSKNKVEDYFASRRMKRILNALVVAHSSGVLPSASRTVRVEGGATSYPDTVKHAASTYLWFIDRTLPLAEADTDMMNESESFVFYGQGCKYVEVQGLEITKHGLLGRFQDEFLEITRLERSLIGGCDRWMIDRIGILRCEPWAG</sequence>
<gene>
    <name evidence="2" type="ORF">QBC34DRAFT_387173</name>
</gene>
<feature type="domain" description="2EXR" evidence="1">
    <location>
        <begin position="68"/>
        <end position="195"/>
    </location>
</feature>
<proteinExistence type="predicted"/>
<name>A0AAV9G5P7_9PEZI</name>
<dbReference type="EMBL" id="MU866012">
    <property type="protein sequence ID" value="KAK4442580.1"/>
    <property type="molecule type" value="Genomic_DNA"/>
</dbReference>
<evidence type="ECO:0000313" key="2">
    <source>
        <dbReference type="EMBL" id="KAK4442580.1"/>
    </source>
</evidence>
<accession>A0AAV9G5P7</accession>
<keyword evidence="3" id="KW-1185">Reference proteome</keyword>
<dbReference type="InterPro" id="IPR045518">
    <property type="entry name" value="2EXR"/>
</dbReference>
<dbReference type="AlphaFoldDB" id="A0AAV9G5P7"/>
<evidence type="ECO:0000259" key="1">
    <source>
        <dbReference type="Pfam" id="PF20150"/>
    </source>
</evidence>
<dbReference type="Proteomes" id="UP001321760">
    <property type="component" value="Unassembled WGS sequence"/>
</dbReference>
<evidence type="ECO:0000313" key="3">
    <source>
        <dbReference type="Proteomes" id="UP001321760"/>
    </source>
</evidence>
<reference evidence="2" key="2">
    <citation type="submission" date="2023-05" db="EMBL/GenBank/DDBJ databases">
        <authorList>
            <consortium name="Lawrence Berkeley National Laboratory"/>
            <person name="Steindorff A."/>
            <person name="Hensen N."/>
            <person name="Bonometti L."/>
            <person name="Westerberg I."/>
            <person name="Brannstrom I.O."/>
            <person name="Guillou S."/>
            <person name="Cros-Aarteil S."/>
            <person name="Calhoun S."/>
            <person name="Haridas S."/>
            <person name="Kuo A."/>
            <person name="Mondo S."/>
            <person name="Pangilinan J."/>
            <person name="Riley R."/>
            <person name="Labutti K."/>
            <person name="Andreopoulos B."/>
            <person name="Lipzen A."/>
            <person name="Chen C."/>
            <person name="Yanf M."/>
            <person name="Daum C."/>
            <person name="Ng V."/>
            <person name="Clum A."/>
            <person name="Ohm R."/>
            <person name="Martin F."/>
            <person name="Silar P."/>
            <person name="Natvig D."/>
            <person name="Lalanne C."/>
            <person name="Gautier V."/>
            <person name="Ament-Velasquez S.L."/>
            <person name="Kruys A."/>
            <person name="Hutchinson M.I."/>
            <person name="Powell A.J."/>
            <person name="Barry K."/>
            <person name="Miller A.N."/>
            <person name="Grigoriev I.V."/>
            <person name="Debuchy R."/>
            <person name="Gladieux P."/>
            <person name="Thoren M.H."/>
            <person name="Johannesson H."/>
        </authorList>
    </citation>
    <scope>NUCLEOTIDE SEQUENCE</scope>
    <source>
        <strain evidence="2">PSN243</strain>
    </source>
</reference>
<organism evidence="2 3">
    <name type="scientific">Podospora aff. communis PSN243</name>
    <dbReference type="NCBI Taxonomy" id="3040156"/>
    <lineage>
        <taxon>Eukaryota</taxon>
        <taxon>Fungi</taxon>
        <taxon>Dikarya</taxon>
        <taxon>Ascomycota</taxon>
        <taxon>Pezizomycotina</taxon>
        <taxon>Sordariomycetes</taxon>
        <taxon>Sordariomycetidae</taxon>
        <taxon>Sordariales</taxon>
        <taxon>Podosporaceae</taxon>
        <taxon>Podospora</taxon>
    </lineage>
</organism>
<protein>
    <recommendedName>
        <fullName evidence="1">2EXR domain-containing protein</fullName>
    </recommendedName>
</protein>
<comment type="caution">
    <text evidence="2">The sequence shown here is derived from an EMBL/GenBank/DDBJ whole genome shotgun (WGS) entry which is preliminary data.</text>
</comment>